<protein>
    <submittedName>
        <fullName evidence="9">Glycoside hydrolase family 43</fullName>
    </submittedName>
</protein>
<keyword evidence="2 6" id="KW-0378">Hydrolase</keyword>
<evidence type="ECO:0000313" key="10">
    <source>
        <dbReference type="Proteomes" id="UP000275256"/>
    </source>
</evidence>
<comment type="similarity">
    <text evidence="1 6">Belongs to the glycosyl hydrolase 43 family.</text>
</comment>
<dbReference type="PANTHER" id="PTHR42812">
    <property type="entry name" value="BETA-XYLOSIDASE"/>
    <property type="match status" value="1"/>
</dbReference>
<feature type="compositionally biased region" description="Low complexity" evidence="7">
    <location>
        <begin position="25"/>
        <end position="36"/>
    </location>
</feature>
<dbReference type="PANTHER" id="PTHR42812:SF5">
    <property type="entry name" value="ENDO-ARABINASE"/>
    <property type="match status" value="1"/>
</dbReference>
<dbReference type="EMBL" id="REFW01000001">
    <property type="protein sequence ID" value="RMB62028.1"/>
    <property type="molecule type" value="Genomic_DNA"/>
</dbReference>
<evidence type="ECO:0000256" key="2">
    <source>
        <dbReference type="ARBA" id="ARBA00022801"/>
    </source>
</evidence>
<dbReference type="PROSITE" id="PS51257">
    <property type="entry name" value="PROKAR_LIPOPROTEIN"/>
    <property type="match status" value="1"/>
</dbReference>
<sequence length="349" mass="37498">MTSTRGLTQLLAPLLLVAGLVGCSGTPTSPSTSPNPTKEESSMTEGFTNPVYATNFADPHILADGDGFIAFATNGNTMNVQTATSDDMVTWQQGSDALPVLPVWSSPGKVWAPETIKWTDGTYRMYYTTMVVGQDRQCLSVATSDTAAGPYVDDSTAPVVCEKDEGGSIDSSPFIASDGTAWLYWKNDGNHIGVDTFIRVARLSADGMSTEGETTDVLQQDLPWEDMLVEGPNVWEHDGKFHMFYSGNGYWTDKYAVGHAVGDSPTGPFTKDPEPVLTTNDVAAGPGHNSLIEVGDQLWMVYHAWEPGAVGDEATGRQMWLSRVSFTDDGGVEVEPPLVENPEAPKKAS</sequence>
<dbReference type="OrthoDB" id="9801455at2"/>
<dbReference type="AlphaFoldDB" id="A0A3M0GCK1"/>
<feature type="active site" description="Proton donor" evidence="4">
    <location>
        <position position="230"/>
    </location>
</feature>
<evidence type="ECO:0000313" key="9">
    <source>
        <dbReference type="EMBL" id="RMB62028.1"/>
    </source>
</evidence>
<feature type="active site" description="Proton acceptor" evidence="4">
    <location>
        <position position="58"/>
    </location>
</feature>
<organism evidence="9 10">
    <name type="scientific">Tessaracoccus antarcticus</name>
    <dbReference type="NCBI Taxonomy" id="2479848"/>
    <lineage>
        <taxon>Bacteria</taxon>
        <taxon>Bacillati</taxon>
        <taxon>Actinomycetota</taxon>
        <taxon>Actinomycetes</taxon>
        <taxon>Propionibacteriales</taxon>
        <taxon>Propionibacteriaceae</taxon>
        <taxon>Tessaracoccus</taxon>
    </lineage>
</organism>
<feature type="site" description="Important for catalytic activity, responsible for pKa modulation of the active site Glu and correct orientation of both the proton donor and substrate" evidence="5">
    <location>
        <position position="170"/>
    </location>
</feature>
<keyword evidence="10" id="KW-1185">Reference proteome</keyword>
<dbReference type="GO" id="GO:0005975">
    <property type="term" value="P:carbohydrate metabolic process"/>
    <property type="evidence" value="ECO:0007669"/>
    <property type="project" value="InterPro"/>
</dbReference>
<feature type="region of interest" description="Disordered" evidence="7">
    <location>
        <begin position="25"/>
        <end position="44"/>
    </location>
</feature>
<accession>A0A3M0GCK1</accession>
<evidence type="ECO:0000256" key="7">
    <source>
        <dbReference type="SAM" id="MobiDB-lite"/>
    </source>
</evidence>
<dbReference type="RefSeq" id="WP_121900576.1">
    <property type="nucleotide sequence ID" value="NZ_REFW01000001.1"/>
</dbReference>
<dbReference type="Pfam" id="PF04616">
    <property type="entry name" value="Glyco_hydro_43"/>
    <property type="match status" value="1"/>
</dbReference>
<proteinExistence type="inferred from homology"/>
<dbReference type="GO" id="GO:0004553">
    <property type="term" value="F:hydrolase activity, hydrolyzing O-glycosyl compounds"/>
    <property type="evidence" value="ECO:0007669"/>
    <property type="project" value="InterPro"/>
</dbReference>
<reference evidence="9 10" key="1">
    <citation type="submission" date="2018-10" db="EMBL/GenBank/DDBJ databases">
        <title>Tessaracoccus antarcticuss sp. nov., isolated from sediment.</title>
        <authorList>
            <person name="Zhou L.Y."/>
            <person name="Du Z.J."/>
        </authorList>
    </citation>
    <scope>NUCLEOTIDE SEQUENCE [LARGE SCALE GENOMIC DNA]</scope>
    <source>
        <strain evidence="9 10">JDX10</strain>
    </source>
</reference>
<dbReference type="Proteomes" id="UP000275256">
    <property type="component" value="Unassembled WGS sequence"/>
</dbReference>
<keyword evidence="3 6" id="KW-0326">Glycosidase</keyword>
<feature type="chain" id="PRO_5038807948" evidence="8">
    <location>
        <begin position="24"/>
        <end position="349"/>
    </location>
</feature>
<dbReference type="InterPro" id="IPR023296">
    <property type="entry name" value="Glyco_hydro_beta-prop_sf"/>
</dbReference>
<dbReference type="InterPro" id="IPR051795">
    <property type="entry name" value="Glycosyl_Hydrlase_43"/>
</dbReference>
<keyword evidence="8" id="KW-0732">Signal</keyword>
<evidence type="ECO:0000256" key="3">
    <source>
        <dbReference type="ARBA" id="ARBA00023295"/>
    </source>
</evidence>
<dbReference type="Gene3D" id="2.115.10.20">
    <property type="entry name" value="Glycosyl hydrolase domain, family 43"/>
    <property type="match status" value="1"/>
</dbReference>
<evidence type="ECO:0000256" key="1">
    <source>
        <dbReference type="ARBA" id="ARBA00009865"/>
    </source>
</evidence>
<comment type="caution">
    <text evidence="9">The sequence shown here is derived from an EMBL/GenBank/DDBJ whole genome shotgun (WGS) entry which is preliminary data.</text>
</comment>
<evidence type="ECO:0000256" key="5">
    <source>
        <dbReference type="PIRSR" id="PIRSR606710-2"/>
    </source>
</evidence>
<feature type="signal peptide" evidence="8">
    <location>
        <begin position="1"/>
        <end position="23"/>
    </location>
</feature>
<dbReference type="SUPFAM" id="SSF75005">
    <property type="entry name" value="Arabinanase/levansucrase/invertase"/>
    <property type="match status" value="1"/>
</dbReference>
<evidence type="ECO:0000256" key="8">
    <source>
        <dbReference type="SAM" id="SignalP"/>
    </source>
</evidence>
<dbReference type="InterPro" id="IPR006710">
    <property type="entry name" value="Glyco_hydro_43"/>
</dbReference>
<dbReference type="CDD" id="cd08999">
    <property type="entry name" value="GH43_ABN-like"/>
    <property type="match status" value="1"/>
</dbReference>
<gene>
    <name evidence="9" type="ORF">EAX62_05435</name>
</gene>
<name>A0A3M0GCK1_9ACTN</name>
<evidence type="ECO:0000256" key="6">
    <source>
        <dbReference type="RuleBase" id="RU361187"/>
    </source>
</evidence>
<evidence type="ECO:0000256" key="4">
    <source>
        <dbReference type="PIRSR" id="PIRSR606710-1"/>
    </source>
</evidence>